<accession>A0ABP8TFG3</accession>
<gene>
    <name evidence="1" type="ORF">GCM10023195_12720</name>
</gene>
<evidence type="ECO:0000313" key="1">
    <source>
        <dbReference type="EMBL" id="GAA4603799.1"/>
    </source>
</evidence>
<comment type="caution">
    <text evidence="1">The sequence shown here is derived from an EMBL/GenBank/DDBJ whole genome shotgun (WGS) entry which is preliminary data.</text>
</comment>
<keyword evidence="2" id="KW-1185">Reference proteome</keyword>
<protein>
    <recommendedName>
        <fullName evidence="3">YokE-like PH domain-containing protein</fullName>
    </recommendedName>
</protein>
<evidence type="ECO:0008006" key="3">
    <source>
        <dbReference type="Google" id="ProtNLM"/>
    </source>
</evidence>
<organism evidence="1 2">
    <name type="scientific">Actinoallomurus liliacearum</name>
    <dbReference type="NCBI Taxonomy" id="1080073"/>
    <lineage>
        <taxon>Bacteria</taxon>
        <taxon>Bacillati</taxon>
        <taxon>Actinomycetota</taxon>
        <taxon>Actinomycetes</taxon>
        <taxon>Streptosporangiales</taxon>
        <taxon>Thermomonosporaceae</taxon>
        <taxon>Actinoallomurus</taxon>
    </lineage>
</organism>
<sequence>MAARDWAVKKAASKILGPDERLVASCMANLPGTLKREGYYAALQNVVGIRFVDVAADGGLPPKMNVAVTDRRLLLFEQSMLGRAKDLVAEIPISQIAGARVTESGRAQVTVKVHNFVITFAGGTDLALESADKGGVTNLVGAINGRVRH</sequence>
<name>A0ABP8TFG3_9ACTN</name>
<reference evidence="2" key="1">
    <citation type="journal article" date="2019" name="Int. J. Syst. Evol. Microbiol.">
        <title>The Global Catalogue of Microorganisms (GCM) 10K type strain sequencing project: providing services to taxonomists for standard genome sequencing and annotation.</title>
        <authorList>
            <consortium name="The Broad Institute Genomics Platform"/>
            <consortium name="The Broad Institute Genome Sequencing Center for Infectious Disease"/>
            <person name="Wu L."/>
            <person name="Ma J."/>
        </authorList>
    </citation>
    <scope>NUCLEOTIDE SEQUENCE [LARGE SCALE GENOMIC DNA]</scope>
    <source>
        <strain evidence="2">JCM 17938</strain>
    </source>
</reference>
<proteinExistence type="predicted"/>
<dbReference type="EMBL" id="BAABHJ010000003">
    <property type="protein sequence ID" value="GAA4603799.1"/>
    <property type="molecule type" value="Genomic_DNA"/>
</dbReference>
<dbReference type="Proteomes" id="UP001500212">
    <property type="component" value="Unassembled WGS sequence"/>
</dbReference>
<evidence type="ECO:0000313" key="2">
    <source>
        <dbReference type="Proteomes" id="UP001500212"/>
    </source>
</evidence>
<dbReference type="RefSeq" id="WP_345349759.1">
    <property type="nucleotide sequence ID" value="NZ_BAABHJ010000003.1"/>
</dbReference>